<organism evidence="4 5">
    <name type="scientific">Coptis chinensis</name>
    <dbReference type="NCBI Taxonomy" id="261450"/>
    <lineage>
        <taxon>Eukaryota</taxon>
        <taxon>Viridiplantae</taxon>
        <taxon>Streptophyta</taxon>
        <taxon>Embryophyta</taxon>
        <taxon>Tracheophyta</taxon>
        <taxon>Spermatophyta</taxon>
        <taxon>Magnoliopsida</taxon>
        <taxon>Ranunculales</taxon>
        <taxon>Ranunculaceae</taxon>
        <taxon>Coptidoideae</taxon>
        <taxon>Coptis</taxon>
    </lineage>
</organism>
<keyword evidence="3" id="KW-0809">Transit peptide</keyword>
<sequence>MGWNPEKFLIPKIKFLQDVGAPEPNISNLFFYGFRGFALDNTWFKETVKEVLGRGFDPSKNMFAYALCILSGMSKAKKEIWSFGWLDDQIHLAIRNQPTCLDISEEKLRTGLNFFMNIKNWEPAPTASLPKHQMYFLLA</sequence>
<name>A0A835IIM9_9MAGN</name>
<evidence type="ECO:0000313" key="4">
    <source>
        <dbReference type="EMBL" id="KAF9617879.1"/>
    </source>
</evidence>
<dbReference type="InterPro" id="IPR038538">
    <property type="entry name" value="MTERF_sf"/>
</dbReference>
<dbReference type="GO" id="GO:0006353">
    <property type="term" value="P:DNA-templated transcription termination"/>
    <property type="evidence" value="ECO:0007669"/>
    <property type="project" value="UniProtKB-KW"/>
</dbReference>
<dbReference type="GO" id="GO:0003676">
    <property type="term" value="F:nucleic acid binding"/>
    <property type="evidence" value="ECO:0007669"/>
    <property type="project" value="InterPro"/>
</dbReference>
<evidence type="ECO:0000313" key="5">
    <source>
        <dbReference type="Proteomes" id="UP000631114"/>
    </source>
</evidence>
<keyword evidence="2" id="KW-0806">Transcription termination</keyword>
<evidence type="ECO:0000256" key="3">
    <source>
        <dbReference type="ARBA" id="ARBA00022946"/>
    </source>
</evidence>
<dbReference type="PANTHER" id="PTHR13068">
    <property type="entry name" value="CGI-12 PROTEIN-RELATED"/>
    <property type="match status" value="1"/>
</dbReference>
<comment type="similarity">
    <text evidence="1">Belongs to the mTERF family.</text>
</comment>
<accession>A0A835IIM9</accession>
<gene>
    <name evidence="4" type="ORF">IFM89_039098</name>
</gene>
<reference evidence="4 5" key="1">
    <citation type="submission" date="2020-10" db="EMBL/GenBank/DDBJ databases">
        <title>The Coptis chinensis genome and diversification of protoberbering-type alkaloids.</title>
        <authorList>
            <person name="Wang B."/>
            <person name="Shu S."/>
            <person name="Song C."/>
            <person name="Liu Y."/>
        </authorList>
    </citation>
    <scope>NUCLEOTIDE SEQUENCE [LARGE SCALE GENOMIC DNA]</scope>
    <source>
        <strain evidence="4">HL-2020</strain>
        <tissue evidence="4">Leaf</tissue>
    </source>
</reference>
<proteinExistence type="inferred from homology"/>
<dbReference type="AlphaFoldDB" id="A0A835IIM9"/>
<protein>
    <submittedName>
        <fullName evidence="4">Uncharacterized protein</fullName>
    </submittedName>
</protein>
<evidence type="ECO:0000256" key="1">
    <source>
        <dbReference type="ARBA" id="ARBA00007692"/>
    </source>
</evidence>
<dbReference type="Proteomes" id="UP000631114">
    <property type="component" value="Unassembled WGS sequence"/>
</dbReference>
<keyword evidence="2" id="KW-0804">Transcription</keyword>
<evidence type="ECO:0000256" key="2">
    <source>
        <dbReference type="ARBA" id="ARBA00022472"/>
    </source>
</evidence>
<dbReference type="EMBL" id="JADFTS010000003">
    <property type="protein sequence ID" value="KAF9617879.1"/>
    <property type="molecule type" value="Genomic_DNA"/>
</dbReference>
<dbReference type="PANTHER" id="PTHR13068:SF166">
    <property type="entry name" value="TRANSCRIPTION TERMINATION FACTOR MTERF15, MITOCHONDRIAL-LIKE"/>
    <property type="match status" value="1"/>
</dbReference>
<dbReference type="OrthoDB" id="637682at2759"/>
<dbReference type="Gene3D" id="1.25.70.10">
    <property type="entry name" value="Transcription termination factor 3, mitochondrial"/>
    <property type="match status" value="1"/>
</dbReference>
<comment type="caution">
    <text evidence="4">The sequence shown here is derived from an EMBL/GenBank/DDBJ whole genome shotgun (WGS) entry which is preliminary data.</text>
</comment>
<dbReference type="InterPro" id="IPR003690">
    <property type="entry name" value="MTERF"/>
</dbReference>
<keyword evidence="2" id="KW-0805">Transcription regulation</keyword>
<keyword evidence="5" id="KW-1185">Reference proteome</keyword>